<dbReference type="AlphaFoldDB" id="A0AAV0EFI1"/>
<dbReference type="InterPro" id="IPR021109">
    <property type="entry name" value="Peptidase_aspartic_dom_sf"/>
</dbReference>
<dbReference type="Pfam" id="PF03732">
    <property type="entry name" value="Retrotrans_gag"/>
    <property type="match status" value="1"/>
</dbReference>
<dbReference type="SUPFAM" id="SSF50630">
    <property type="entry name" value="Acid proteases"/>
    <property type="match status" value="1"/>
</dbReference>
<name>A0AAV0EFI1_9ASTE</name>
<dbReference type="Pfam" id="PF13650">
    <property type="entry name" value="Asp_protease_2"/>
    <property type="match status" value="1"/>
</dbReference>
<feature type="compositionally biased region" description="Low complexity" evidence="1">
    <location>
        <begin position="353"/>
        <end position="363"/>
    </location>
</feature>
<dbReference type="CDD" id="cd00303">
    <property type="entry name" value="retropepsin_like"/>
    <property type="match status" value="1"/>
</dbReference>
<reference evidence="3" key="1">
    <citation type="submission" date="2022-07" db="EMBL/GenBank/DDBJ databases">
        <authorList>
            <person name="Macas J."/>
            <person name="Novak P."/>
            <person name="Neumann P."/>
        </authorList>
    </citation>
    <scope>NUCLEOTIDE SEQUENCE</scope>
</reference>
<feature type="compositionally biased region" description="Polar residues" evidence="1">
    <location>
        <begin position="441"/>
        <end position="450"/>
    </location>
</feature>
<evidence type="ECO:0000313" key="4">
    <source>
        <dbReference type="Proteomes" id="UP001152523"/>
    </source>
</evidence>
<sequence length="819" mass="92399">MRQQQQQQGRRLLDYVAGEIEEQDSILYPGVDAANFEIKPALISLVSANKFGGSKNEDPTSHVKQFLRVLQTLKLNGASVDAIRLRLFPFSLRDEALSWLNSKPSGYFNTWEKLHRDFMKEFYPPSKASKMKKLIQQFRQQPSESLYESWKRFKDLQVQYPHHNMSMGDLIVSFYEGLHDNSKIVVDASANGAFMELDPQTGKEMLEKICNNSASWYSERSTQKLGAGIYEVDQTTALTAKVDSLTNMIQKLTEKQSSSTSSTSTNPSSSLAQVLFCELCGGGHSFKECNLLELTQNVPSGPTVEQADAIYGRPQVPYQGNYNPQGKTHPGFSWSNPSGAANSPYPSKPTPPGFQNQQGYPPQQQLPPPPQQQQQFVGVNDFQRMMQGITNQFSQLTAQLNQIQAHNKMLESQIASFASPSTSKAQGKLPAYSEHPRENVSAITTRSGKQLSDPPLVVEKEKIPEKETSPLKENNEEDLNSHSHEGKKKVVQPYVPPLPFPHRAKKNTIDERRDKFLKWIGQLNTTIPLLDALKHMPSYSKFLKEILSNKKKFEEKATVAMSEGSSAIIQRKLPEKLKDPGSFTIPCIIGGFMVNKALCDLGASVSLIPYSMSKRLSLGIPKATSMTIQLADRSVKYPVGILEDIPVQVGKYFIPCDFVVLDMDEDERVPVILGRPFLATAGAIIDVKKGTLKIEVGDERVEFNIFQTVKNLARVEDCWRIDIADESVRDFTRIFHKDPMEVCVVEEVEKDHEDEELVERVKKKESCKSFHEGKEVKKRRKGGKLLSVAKELRNILKERTQRRNSLFDWIILRMSKPIR</sequence>
<feature type="compositionally biased region" description="Basic and acidic residues" evidence="1">
    <location>
        <begin position="458"/>
        <end position="484"/>
    </location>
</feature>
<dbReference type="PANTHER" id="PTHR33067:SF31">
    <property type="entry name" value="RNA-DIRECTED DNA POLYMERASE"/>
    <property type="match status" value="1"/>
</dbReference>
<dbReference type="EMBL" id="CAMAPF010000921">
    <property type="protein sequence ID" value="CAH9121346.1"/>
    <property type="molecule type" value="Genomic_DNA"/>
</dbReference>
<dbReference type="InterPro" id="IPR005162">
    <property type="entry name" value="Retrotrans_gag_dom"/>
</dbReference>
<comment type="caution">
    <text evidence="3">The sequence shown here is derived from an EMBL/GenBank/DDBJ whole genome shotgun (WGS) entry which is preliminary data.</text>
</comment>
<evidence type="ECO:0000256" key="1">
    <source>
        <dbReference type="SAM" id="MobiDB-lite"/>
    </source>
</evidence>
<evidence type="ECO:0000313" key="3">
    <source>
        <dbReference type="EMBL" id="CAH9121346.1"/>
    </source>
</evidence>
<evidence type="ECO:0000259" key="2">
    <source>
        <dbReference type="Pfam" id="PF03732"/>
    </source>
</evidence>
<feature type="compositionally biased region" description="Polar residues" evidence="1">
    <location>
        <begin position="333"/>
        <end position="345"/>
    </location>
</feature>
<accession>A0AAV0EFI1</accession>
<organism evidence="3 4">
    <name type="scientific">Cuscuta epithymum</name>
    <dbReference type="NCBI Taxonomy" id="186058"/>
    <lineage>
        <taxon>Eukaryota</taxon>
        <taxon>Viridiplantae</taxon>
        <taxon>Streptophyta</taxon>
        <taxon>Embryophyta</taxon>
        <taxon>Tracheophyta</taxon>
        <taxon>Spermatophyta</taxon>
        <taxon>Magnoliopsida</taxon>
        <taxon>eudicotyledons</taxon>
        <taxon>Gunneridae</taxon>
        <taxon>Pentapetalae</taxon>
        <taxon>asterids</taxon>
        <taxon>lamiids</taxon>
        <taxon>Solanales</taxon>
        <taxon>Convolvulaceae</taxon>
        <taxon>Cuscuteae</taxon>
        <taxon>Cuscuta</taxon>
        <taxon>Cuscuta subgen. Cuscuta</taxon>
    </lineage>
</organism>
<feature type="region of interest" description="Disordered" evidence="1">
    <location>
        <begin position="315"/>
        <end position="374"/>
    </location>
</feature>
<dbReference type="PANTHER" id="PTHR33067">
    <property type="entry name" value="RNA-DIRECTED DNA POLYMERASE-RELATED"/>
    <property type="match status" value="1"/>
</dbReference>
<gene>
    <name evidence="3" type="ORF">CEPIT_LOCUS23627</name>
</gene>
<protein>
    <recommendedName>
        <fullName evidence="2">Retrotransposon gag domain-containing protein</fullName>
    </recommendedName>
</protein>
<dbReference type="Proteomes" id="UP001152523">
    <property type="component" value="Unassembled WGS sequence"/>
</dbReference>
<dbReference type="Gene3D" id="2.40.70.10">
    <property type="entry name" value="Acid Proteases"/>
    <property type="match status" value="1"/>
</dbReference>
<proteinExistence type="predicted"/>
<feature type="domain" description="Retrotransposon gag" evidence="2">
    <location>
        <begin position="86"/>
        <end position="179"/>
    </location>
</feature>
<keyword evidence="4" id="KW-1185">Reference proteome</keyword>
<feature type="region of interest" description="Disordered" evidence="1">
    <location>
        <begin position="421"/>
        <end position="487"/>
    </location>
</feature>